<dbReference type="AlphaFoldDB" id="A0A8J3ZME5"/>
<feature type="region of interest" description="Disordered" evidence="1">
    <location>
        <begin position="29"/>
        <end position="58"/>
    </location>
</feature>
<comment type="caution">
    <text evidence="2">The sequence shown here is derived from an EMBL/GenBank/DDBJ whole genome shotgun (WGS) entry which is preliminary data.</text>
</comment>
<accession>A0A8J3ZME5</accession>
<gene>
    <name evidence="2" type="ORF">Voc01_005640</name>
</gene>
<organism evidence="2 3">
    <name type="scientific">Virgisporangium ochraceum</name>
    <dbReference type="NCBI Taxonomy" id="65505"/>
    <lineage>
        <taxon>Bacteria</taxon>
        <taxon>Bacillati</taxon>
        <taxon>Actinomycetota</taxon>
        <taxon>Actinomycetes</taxon>
        <taxon>Micromonosporales</taxon>
        <taxon>Micromonosporaceae</taxon>
        <taxon>Virgisporangium</taxon>
    </lineage>
</organism>
<dbReference type="Proteomes" id="UP000635606">
    <property type="component" value="Unassembled WGS sequence"/>
</dbReference>
<proteinExistence type="predicted"/>
<name>A0A8J3ZME5_9ACTN</name>
<reference evidence="2" key="1">
    <citation type="submission" date="2021-01" db="EMBL/GenBank/DDBJ databases">
        <title>Whole genome shotgun sequence of Virgisporangium ochraceum NBRC 16418.</title>
        <authorList>
            <person name="Komaki H."/>
            <person name="Tamura T."/>
        </authorList>
    </citation>
    <scope>NUCLEOTIDE SEQUENCE</scope>
    <source>
        <strain evidence="2">NBRC 16418</strain>
    </source>
</reference>
<keyword evidence="3" id="KW-1185">Reference proteome</keyword>
<protein>
    <submittedName>
        <fullName evidence="2">Uncharacterized protein</fullName>
    </submittedName>
</protein>
<dbReference type="EMBL" id="BOPH01000007">
    <property type="protein sequence ID" value="GIJ65647.1"/>
    <property type="molecule type" value="Genomic_DNA"/>
</dbReference>
<evidence type="ECO:0000313" key="3">
    <source>
        <dbReference type="Proteomes" id="UP000635606"/>
    </source>
</evidence>
<evidence type="ECO:0000256" key="1">
    <source>
        <dbReference type="SAM" id="MobiDB-lite"/>
    </source>
</evidence>
<evidence type="ECO:0000313" key="2">
    <source>
        <dbReference type="EMBL" id="GIJ65647.1"/>
    </source>
</evidence>
<sequence length="58" mass="6565">MRIRLHGTSAEMTATLAALAVALDISEISRPYPDRHPSNRTRTYLTATPRGDRKERDQ</sequence>